<accession>G0VK89</accession>
<dbReference type="Proteomes" id="UP000001640">
    <property type="component" value="Chromosome 9"/>
</dbReference>
<gene>
    <name evidence="2" type="primary">NCAS0I02550</name>
    <name evidence="2" type="ordered locus">NCAS_0I02550</name>
</gene>
<dbReference type="InParanoid" id="G0VK89"/>
<dbReference type="GeneID" id="96905610"/>
<protein>
    <submittedName>
        <fullName evidence="2">Uncharacterized protein</fullName>
    </submittedName>
</protein>
<evidence type="ECO:0000313" key="2">
    <source>
        <dbReference type="EMBL" id="CCC71923.1"/>
    </source>
</evidence>
<dbReference type="FunCoup" id="G0VK89">
    <property type="interactions" value="113"/>
</dbReference>
<reference evidence="2 3" key="1">
    <citation type="journal article" date="2011" name="Proc. Natl. Acad. Sci. U.S.A.">
        <title>Evolutionary erosion of yeast sex chromosomes by mating-type switching accidents.</title>
        <authorList>
            <person name="Gordon J.L."/>
            <person name="Armisen D."/>
            <person name="Proux-Wera E."/>
            <person name="Oheigeartaigh S.S."/>
            <person name="Byrne K.P."/>
            <person name="Wolfe K.H."/>
        </authorList>
    </citation>
    <scope>NUCLEOTIDE SEQUENCE [LARGE SCALE GENOMIC DNA]</scope>
    <source>
        <strain evidence="3">ATCC 76901 / BCRC 22586 / CBS 4309 / NBRC 1992 / NRRL Y-12630</strain>
    </source>
</reference>
<reference key="2">
    <citation type="submission" date="2011-08" db="EMBL/GenBank/DDBJ databases">
        <title>Genome sequence of Naumovozyma castellii.</title>
        <authorList>
            <person name="Gordon J.L."/>
            <person name="Armisen D."/>
            <person name="Proux-Wera E."/>
            <person name="OhEigeartaigh S.S."/>
            <person name="Byrne K.P."/>
            <person name="Wolfe K.H."/>
        </authorList>
    </citation>
    <scope>NUCLEOTIDE SEQUENCE</scope>
    <source>
        <strain>Type strain:CBS 4309</strain>
    </source>
</reference>
<dbReference type="EMBL" id="HE576760">
    <property type="protein sequence ID" value="CCC71923.1"/>
    <property type="molecule type" value="Genomic_DNA"/>
</dbReference>
<dbReference type="eggNOG" id="ENOG502S2AE">
    <property type="taxonomic scope" value="Eukaryota"/>
</dbReference>
<keyword evidence="3" id="KW-1185">Reference proteome</keyword>
<feature type="compositionally biased region" description="Polar residues" evidence="1">
    <location>
        <begin position="97"/>
        <end position="108"/>
    </location>
</feature>
<dbReference type="HOGENOM" id="CLU_071897_0_0_1"/>
<dbReference type="STRING" id="1064592.G0VK89"/>
<dbReference type="AlphaFoldDB" id="G0VK89"/>
<dbReference type="OMA" id="MLYSTHI"/>
<feature type="region of interest" description="Disordered" evidence="1">
    <location>
        <begin position="34"/>
        <end position="83"/>
    </location>
</feature>
<dbReference type="KEGG" id="ncs:NCAS_0I02550"/>
<evidence type="ECO:0000313" key="3">
    <source>
        <dbReference type="Proteomes" id="UP000001640"/>
    </source>
</evidence>
<dbReference type="RefSeq" id="XP_003678265.1">
    <property type="nucleotide sequence ID" value="XM_003678217.1"/>
</dbReference>
<evidence type="ECO:0000256" key="1">
    <source>
        <dbReference type="SAM" id="MobiDB-lite"/>
    </source>
</evidence>
<dbReference type="OrthoDB" id="4049658at2759"/>
<sequence length="328" mass="36981">MTILTKQSKMLYSTHITQDFINDILSRALEATSRVAKKPLPRENKKPTDSSSSSKFASDGNARRRGPSRHRTDKENTPDTNDLLDVLSKESFISSNGKPLITKSSSDYTRGKKKFTRRKPVPDKKPFDLRSDVKKRYQEAKPIVSEKYIPEEPSLMSLLKYSPNLYHNRASRMINYSRGTLSESQFPMVRPPNLGVTQNLNDENVENIAYTVESSNFGKYMPATSLTLHREKLLKNLTVEPNVEKFEASVLGKYSLLKPHKKSDFDGVSKSDVKKAELLDNSVTVRTNLQKIVMDPSMKDILYDVCSGLKPISEITSIPNSNSSAKAE</sequence>
<feature type="region of interest" description="Disordered" evidence="1">
    <location>
        <begin position="97"/>
        <end position="128"/>
    </location>
</feature>
<name>G0VK89_NAUCA</name>
<proteinExistence type="predicted"/>
<organism evidence="2 3">
    <name type="scientific">Naumovozyma castellii</name>
    <name type="common">Yeast</name>
    <name type="synonym">Saccharomyces castellii</name>
    <dbReference type="NCBI Taxonomy" id="27288"/>
    <lineage>
        <taxon>Eukaryota</taxon>
        <taxon>Fungi</taxon>
        <taxon>Dikarya</taxon>
        <taxon>Ascomycota</taxon>
        <taxon>Saccharomycotina</taxon>
        <taxon>Saccharomycetes</taxon>
        <taxon>Saccharomycetales</taxon>
        <taxon>Saccharomycetaceae</taxon>
        <taxon>Naumovozyma</taxon>
    </lineage>
</organism>